<keyword evidence="6" id="KW-1185">Reference proteome</keyword>
<name>A0AAI9EEC5_9PEZI</name>
<dbReference type="SUPFAM" id="SSF101898">
    <property type="entry name" value="NHL repeat"/>
    <property type="match status" value="1"/>
</dbReference>
<evidence type="ECO:0000313" key="6">
    <source>
        <dbReference type="Proteomes" id="UP001296104"/>
    </source>
</evidence>
<dbReference type="AlphaFoldDB" id="A0AAI9EEC5"/>
<dbReference type="PANTHER" id="PTHR10009:SF18">
    <property type="entry name" value="PROTEIN YELLOW-LIKE PROTEIN"/>
    <property type="match status" value="1"/>
</dbReference>
<dbReference type="GO" id="GO:0005576">
    <property type="term" value="C:extracellular region"/>
    <property type="evidence" value="ECO:0007669"/>
    <property type="project" value="UniProtKB-SubCell"/>
</dbReference>
<dbReference type="InterPro" id="IPR017996">
    <property type="entry name" value="MRJP/yellow-related"/>
</dbReference>
<comment type="similarity">
    <text evidence="2">Belongs to the major royal jelly protein family.</text>
</comment>
<dbReference type="InterPro" id="IPR011042">
    <property type="entry name" value="6-blade_b-propeller_TolB-like"/>
</dbReference>
<dbReference type="Gene3D" id="2.120.10.30">
    <property type="entry name" value="TolB, C-terminal domain"/>
    <property type="match status" value="1"/>
</dbReference>
<dbReference type="EMBL" id="CAVMBE010000081">
    <property type="protein sequence ID" value="CAK4033218.1"/>
    <property type="molecule type" value="Genomic_DNA"/>
</dbReference>
<evidence type="ECO:0000313" key="5">
    <source>
        <dbReference type="EMBL" id="CAK4033218.1"/>
    </source>
</evidence>
<evidence type="ECO:0000256" key="1">
    <source>
        <dbReference type="ARBA" id="ARBA00004613"/>
    </source>
</evidence>
<evidence type="ECO:0000256" key="3">
    <source>
        <dbReference type="ARBA" id="ARBA00022525"/>
    </source>
</evidence>
<keyword evidence="4" id="KW-0732">Signal</keyword>
<evidence type="ECO:0000256" key="2">
    <source>
        <dbReference type="ARBA" id="ARBA00009127"/>
    </source>
</evidence>
<accession>A0AAI9EEC5</accession>
<keyword evidence="3" id="KW-0964">Secreted</keyword>
<dbReference type="PANTHER" id="PTHR10009">
    <property type="entry name" value="PROTEIN YELLOW-RELATED"/>
    <property type="match status" value="1"/>
</dbReference>
<feature type="chain" id="PRO_5042498048" evidence="4">
    <location>
        <begin position="21"/>
        <end position="375"/>
    </location>
</feature>
<protein>
    <submittedName>
        <fullName evidence="5">Major royal jelly</fullName>
    </submittedName>
</protein>
<dbReference type="Proteomes" id="UP001296104">
    <property type="component" value="Unassembled WGS sequence"/>
</dbReference>
<proteinExistence type="inferred from homology"/>
<gene>
    <name evidence="5" type="ORF">LECACI_7A008376</name>
</gene>
<comment type="subcellular location">
    <subcellularLocation>
        <location evidence="1">Secreted</location>
    </subcellularLocation>
</comment>
<dbReference type="Pfam" id="PF03022">
    <property type="entry name" value="MRJP"/>
    <property type="match status" value="1"/>
</dbReference>
<feature type="signal peptide" evidence="4">
    <location>
        <begin position="1"/>
        <end position="20"/>
    </location>
</feature>
<organism evidence="5 6">
    <name type="scientific">Lecanosticta acicola</name>
    <dbReference type="NCBI Taxonomy" id="111012"/>
    <lineage>
        <taxon>Eukaryota</taxon>
        <taxon>Fungi</taxon>
        <taxon>Dikarya</taxon>
        <taxon>Ascomycota</taxon>
        <taxon>Pezizomycotina</taxon>
        <taxon>Dothideomycetes</taxon>
        <taxon>Dothideomycetidae</taxon>
        <taxon>Mycosphaerellales</taxon>
        <taxon>Mycosphaerellaceae</taxon>
        <taxon>Lecanosticta</taxon>
    </lineage>
</organism>
<comment type="caution">
    <text evidence="5">The sequence shown here is derived from an EMBL/GenBank/DDBJ whole genome shotgun (WGS) entry which is preliminary data.</text>
</comment>
<sequence>MLTSNMLWNSLLAIASVAVAIQDSRIKTALTLQTPVNGISTTPSGRLFVLFARVDGSKGIQVAEHLSDGTYAPYPNLEWNSYAEGKDPSTHLIRTNSQRIGPDGLLWLVDVGSPNFGAPVILPDGPKLVTVNLTTNDVQRVFPLGSVTLENSQIDDIRFNPSSGLAYITDAGVPAIIILELSTGRAIRVLENDSSTRGAPFPASAEGQLLHNSADPSFPVQYVYADQHEVSPDLKYYYFQPANGGLSRIPTADLDKVYFNESHASALPQSVSPFALTPSTGGTAIDANGAIYCSDTDRQAIIRIHPNGTWHEFLRDERLLWVDAMWVSSDQKLWMPAAQLNRGTPFQENMTSKIQKPLYVYTIDIGVGPPRVDHA</sequence>
<reference evidence="5" key="1">
    <citation type="submission" date="2023-11" db="EMBL/GenBank/DDBJ databases">
        <authorList>
            <person name="Alioto T."/>
            <person name="Alioto T."/>
            <person name="Gomez Garrido J."/>
        </authorList>
    </citation>
    <scope>NUCLEOTIDE SEQUENCE</scope>
</reference>
<evidence type="ECO:0000256" key="4">
    <source>
        <dbReference type="SAM" id="SignalP"/>
    </source>
</evidence>